<dbReference type="Gene3D" id="3.40.50.1820">
    <property type="entry name" value="alpha/beta hydrolase"/>
    <property type="match status" value="1"/>
</dbReference>
<organism evidence="3 4">
    <name type="scientific">Nonomuraea marmarensis</name>
    <dbReference type="NCBI Taxonomy" id="3351344"/>
    <lineage>
        <taxon>Bacteria</taxon>
        <taxon>Bacillati</taxon>
        <taxon>Actinomycetota</taxon>
        <taxon>Actinomycetes</taxon>
        <taxon>Streptosporangiales</taxon>
        <taxon>Streptosporangiaceae</taxon>
        <taxon>Nonomuraea</taxon>
    </lineage>
</organism>
<protein>
    <submittedName>
        <fullName evidence="3">Alpha/beta fold hydrolase</fullName>
    </submittedName>
</protein>
<dbReference type="EMBL" id="JBICRM010000007">
    <property type="protein sequence ID" value="MFG1704194.1"/>
    <property type="molecule type" value="Genomic_DNA"/>
</dbReference>
<feature type="domain" description="Peptidase S33 tripeptidyl aminopeptidase-like C-terminal" evidence="2">
    <location>
        <begin position="367"/>
        <end position="425"/>
    </location>
</feature>
<name>A0ABW7AA46_9ACTN</name>
<evidence type="ECO:0000313" key="4">
    <source>
        <dbReference type="Proteomes" id="UP001603978"/>
    </source>
</evidence>
<dbReference type="InterPro" id="IPR000073">
    <property type="entry name" value="AB_hydrolase_1"/>
</dbReference>
<dbReference type="Proteomes" id="UP001603978">
    <property type="component" value="Unassembled WGS sequence"/>
</dbReference>
<dbReference type="InterPro" id="IPR013595">
    <property type="entry name" value="Pept_S33_TAP-like_C"/>
</dbReference>
<dbReference type="PANTHER" id="PTHR43722">
    <property type="entry name" value="PROLINE IMINOPEPTIDASE"/>
    <property type="match status" value="1"/>
</dbReference>
<comment type="caution">
    <text evidence="3">The sequence shown here is derived from an EMBL/GenBank/DDBJ whole genome shotgun (WGS) entry which is preliminary data.</text>
</comment>
<feature type="domain" description="AB hydrolase-1" evidence="1">
    <location>
        <begin position="55"/>
        <end position="229"/>
    </location>
</feature>
<gene>
    <name evidence="3" type="ORF">ACFLIM_13475</name>
</gene>
<dbReference type="SUPFAM" id="SSF53474">
    <property type="entry name" value="alpha/beta-Hydrolases"/>
    <property type="match status" value="1"/>
</dbReference>
<accession>A0ABW7AA46</accession>
<keyword evidence="4" id="KW-1185">Reference proteome</keyword>
<evidence type="ECO:0000259" key="2">
    <source>
        <dbReference type="Pfam" id="PF08386"/>
    </source>
</evidence>
<sequence>MRLRIHPHVMVARDGSRRVPCEIGTLEVPENRTRPGSRTIELAFARFAGGKQGLPLIFLEGGPGSPGLSTWKELPDRYLPFLEYGEVVVFDQRGTGSSRPCLESPFTRDLPLDRAVGRAEFLAECLTKAAATAAFWRARGVDADGYTTEQSADDVADLMSALGYETFRTVGGSYGSHLSLSVIRRHGDRLDRSILYAVEGPDDTFKLPSATDRHLARLAAMAAEAPELDGRVPDLLGLMERVFDRLAKTPAEVDGVVIGEFDVKYLTTSGLGLAPFLRRLPGLYLAMDRGDCTPWAEHVRQLRTGPAEALMPLVMDCASGATPARLRRIEAEAAASPLGDLMNLPFPDIGAAVRGPDLGDGFRAPVRSGVPALLVNGTLDGRTPETNAHAVLKGFANGHFILVENAAHQFAYEQPEVSAAVRDFLGGRTPSLSRARMDFAFVPDPRELAPRGF</sequence>
<dbReference type="GO" id="GO:0016787">
    <property type="term" value="F:hydrolase activity"/>
    <property type="evidence" value="ECO:0007669"/>
    <property type="project" value="UniProtKB-KW"/>
</dbReference>
<evidence type="ECO:0000259" key="1">
    <source>
        <dbReference type="Pfam" id="PF00561"/>
    </source>
</evidence>
<dbReference type="RefSeq" id="WP_393165023.1">
    <property type="nucleotide sequence ID" value="NZ_JBICRM010000007.1"/>
</dbReference>
<dbReference type="InterPro" id="IPR029058">
    <property type="entry name" value="AB_hydrolase_fold"/>
</dbReference>
<evidence type="ECO:0000313" key="3">
    <source>
        <dbReference type="EMBL" id="MFG1704194.1"/>
    </source>
</evidence>
<reference evidence="3 4" key="1">
    <citation type="submission" date="2024-10" db="EMBL/GenBank/DDBJ databases">
        <authorList>
            <person name="Topkara A.R."/>
            <person name="Saygin H."/>
        </authorList>
    </citation>
    <scope>NUCLEOTIDE SEQUENCE [LARGE SCALE GENOMIC DNA]</scope>
    <source>
        <strain evidence="3 4">M3C6</strain>
    </source>
</reference>
<keyword evidence="3" id="KW-0378">Hydrolase</keyword>
<dbReference type="InterPro" id="IPR005944">
    <property type="entry name" value="Pro_iminopeptidase"/>
</dbReference>
<dbReference type="PANTHER" id="PTHR43722:SF1">
    <property type="entry name" value="PROLINE IMINOPEPTIDASE"/>
    <property type="match status" value="1"/>
</dbReference>
<dbReference type="Pfam" id="PF08386">
    <property type="entry name" value="Abhydrolase_4"/>
    <property type="match status" value="1"/>
</dbReference>
<proteinExistence type="predicted"/>
<dbReference type="Pfam" id="PF00561">
    <property type="entry name" value="Abhydrolase_1"/>
    <property type="match status" value="1"/>
</dbReference>